<evidence type="ECO:0000313" key="2">
    <source>
        <dbReference type="EMBL" id="MFD2037359.1"/>
    </source>
</evidence>
<feature type="signal peptide" evidence="1">
    <location>
        <begin position="1"/>
        <end position="23"/>
    </location>
</feature>
<name>A0ABW4VRJ6_9BACT</name>
<keyword evidence="3" id="KW-1185">Reference proteome</keyword>
<dbReference type="Proteomes" id="UP001597361">
    <property type="component" value="Unassembled WGS sequence"/>
</dbReference>
<evidence type="ECO:0000313" key="3">
    <source>
        <dbReference type="Proteomes" id="UP001597361"/>
    </source>
</evidence>
<reference evidence="3" key="1">
    <citation type="journal article" date="2019" name="Int. J. Syst. Evol. Microbiol.">
        <title>The Global Catalogue of Microorganisms (GCM) 10K type strain sequencing project: providing services to taxonomists for standard genome sequencing and annotation.</title>
        <authorList>
            <consortium name="The Broad Institute Genomics Platform"/>
            <consortium name="The Broad Institute Genome Sequencing Center for Infectious Disease"/>
            <person name="Wu L."/>
            <person name="Ma J."/>
        </authorList>
    </citation>
    <scope>NUCLEOTIDE SEQUENCE [LARGE SCALE GENOMIC DNA]</scope>
    <source>
        <strain evidence="3">CGMCC 1.15180</strain>
    </source>
</reference>
<protein>
    <submittedName>
        <fullName evidence="2">Uncharacterized protein</fullName>
    </submittedName>
</protein>
<organism evidence="2 3">
    <name type="scientific">Belliella marina</name>
    <dbReference type="NCBI Taxonomy" id="1644146"/>
    <lineage>
        <taxon>Bacteria</taxon>
        <taxon>Pseudomonadati</taxon>
        <taxon>Bacteroidota</taxon>
        <taxon>Cytophagia</taxon>
        <taxon>Cytophagales</taxon>
        <taxon>Cyclobacteriaceae</taxon>
        <taxon>Belliella</taxon>
    </lineage>
</organism>
<dbReference type="EMBL" id="JBHUHR010000048">
    <property type="protein sequence ID" value="MFD2037359.1"/>
    <property type="molecule type" value="Genomic_DNA"/>
</dbReference>
<proteinExistence type="predicted"/>
<dbReference type="RefSeq" id="WP_376889182.1">
    <property type="nucleotide sequence ID" value="NZ_JBHUHR010000048.1"/>
</dbReference>
<comment type="caution">
    <text evidence="2">The sequence shown here is derived from an EMBL/GenBank/DDBJ whole genome shotgun (WGS) entry which is preliminary data.</text>
</comment>
<gene>
    <name evidence="2" type="ORF">ACFSKL_21355</name>
</gene>
<keyword evidence="1" id="KW-0732">Signal</keyword>
<accession>A0ABW4VRJ6</accession>
<sequence length="193" mass="21826">MKPISISLLILMLLVSINCTNKAVSQSEDVASSIPKLANTAFLEIDGQTVFDGDISMNASLSKYTNQLLFTVVDDQGQHVTITLAGKDINSRRPKELTFNSPGLFHGYLEIQDVFFIAFARLDADRDPGQLKYERHWSYHIMEGKLKVLNWTDTTFEFEFEGKMGNAEEVDSPDSWLPFKGRIISTDYQSFDN</sequence>
<evidence type="ECO:0000256" key="1">
    <source>
        <dbReference type="SAM" id="SignalP"/>
    </source>
</evidence>
<feature type="chain" id="PRO_5045261583" evidence="1">
    <location>
        <begin position="24"/>
        <end position="193"/>
    </location>
</feature>